<feature type="transmembrane region" description="Helical" evidence="11">
    <location>
        <begin position="6"/>
        <end position="24"/>
    </location>
</feature>
<evidence type="ECO:0000256" key="4">
    <source>
        <dbReference type="ARBA" id="ARBA00022692"/>
    </source>
</evidence>
<dbReference type="InterPro" id="IPR017972">
    <property type="entry name" value="Cyt_P450_CS"/>
</dbReference>
<keyword evidence="11" id="KW-0472">Membrane</keyword>
<proteinExistence type="inferred from homology"/>
<dbReference type="PRINTS" id="PR00463">
    <property type="entry name" value="EP450I"/>
</dbReference>
<name>A0AAV0H4G5_9ROSI</name>
<keyword evidence="13" id="KW-1185">Reference proteome</keyword>
<dbReference type="GO" id="GO:0020037">
    <property type="term" value="F:heme binding"/>
    <property type="evidence" value="ECO:0007669"/>
    <property type="project" value="InterPro"/>
</dbReference>
<gene>
    <name evidence="12" type="ORF">LITE_LOCUS2442</name>
</gene>
<evidence type="ECO:0000313" key="12">
    <source>
        <dbReference type="EMBL" id="CAI0379888.1"/>
    </source>
</evidence>
<evidence type="ECO:0000256" key="2">
    <source>
        <dbReference type="ARBA" id="ARBA00004167"/>
    </source>
</evidence>
<feature type="binding site" description="axial binding residue" evidence="9">
    <location>
        <position position="427"/>
    </location>
    <ligand>
        <name>heme</name>
        <dbReference type="ChEBI" id="CHEBI:30413"/>
    </ligand>
    <ligandPart>
        <name>Fe</name>
        <dbReference type="ChEBI" id="CHEBI:18248"/>
    </ligandPart>
</feature>
<dbReference type="GO" id="GO:0016020">
    <property type="term" value="C:membrane"/>
    <property type="evidence" value="ECO:0007669"/>
    <property type="project" value="UniProtKB-SubCell"/>
</dbReference>
<comment type="similarity">
    <text evidence="3 10">Belongs to the cytochrome P450 family.</text>
</comment>
<dbReference type="Pfam" id="PF00067">
    <property type="entry name" value="p450"/>
    <property type="match status" value="1"/>
</dbReference>
<dbReference type="InterPro" id="IPR001128">
    <property type="entry name" value="Cyt_P450"/>
</dbReference>
<evidence type="ECO:0000256" key="7">
    <source>
        <dbReference type="ARBA" id="ARBA00023002"/>
    </source>
</evidence>
<evidence type="ECO:0000256" key="5">
    <source>
        <dbReference type="ARBA" id="ARBA00022723"/>
    </source>
</evidence>
<keyword evidence="6 11" id="KW-1133">Transmembrane helix</keyword>
<evidence type="ECO:0000256" key="3">
    <source>
        <dbReference type="ARBA" id="ARBA00010617"/>
    </source>
</evidence>
<accession>A0AAV0H4G5</accession>
<dbReference type="Proteomes" id="UP001154282">
    <property type="component" value="Unassembled WGS sequence"/>
</dbReference>
<dbReference type="InterPro" id="IPR036396">
    <property type="entry name" value="Cyt_P450_sf"/>
</dbReference>
<dbReference type="SUPFAM" id="SSF48264">
    <property type="entry name" value="Cytochrome P450"/>
    <property type="match status" value="1"/>
</dbReference>
<evidence type="ECO:0000256" key="11">
    <source>
        <dbReference type="SAM" id="Phobius"/>
    </source>
</evidence>
<evidence type="ECO:0000256" key="6">
    <source>
        <dbReference type="ARBA" id="ARBA00022989"/>
    </source>
</evidence>
<evidence type="ECO:0000256" key="8">
    <source>
        <dbReference type="ARBA" id="ARBA00023004"/>
    </source>
</evidence>
<dbReference type="FunFam" id="1.10.630.10:FF:000022">
    <property type="entry name" value="Taxadiene 5-alpha hydroxylase"/>
    <property type="match status" value="1"/>
</dbReference>
<dbReference type="PANTHER" id="PTHR24286:SF190">
    <property type="entry name" value="CYTOCHROME P450"/>
    <property type="match status" value="1"/>
</dbReference>
<dbReference type="EMBL" id="CAMGYJ010000002">
    <property type="protein sequence ID" value="CAI0379888.1"/>
    <property type="molecule type" value="Genomic_DNA"/>
</dbReference>
<dbReference type="GO" id="GO:0004497">
    <property type="term" value="F:monooxygenase activity"/>
    <property type="evidence" value="ECO:0007669"/>
    <property type="project" value="UniProtKB-KW"/>
</dbReference>
<keyword evidence="9 10" id="KW-0349">Heme</keyword>
<evidence type="ECO:0000256" key="9">
    <source>
        <dbReference type="PIRSR" id="PIRSR602401-1"/>
    </source>
</evidence>
<protein>
    <submittedName>
        <fullName evidence="12">Uncharacterized protein</fullName>
    </submittedName>
</protein>
<organism evidence="12 13">
    <name type="scientific">Linum tenue</name>
    <dbReference type="NCBI Taxonomy" id="586396"/>
    <lineage>
        <taxon>Eukaryota</taxon>
        <taxon>Viridiplantae</taxon>
        <taxon>Streptophyta</taxon>
        <taxon>Embryophyta</taxon>
        <taxon>Tracheophyta</taxon>
        <taxon>Spermatophyta</taxon>
        <taxon>Magnoliopsida</taxon>
        <taxon>eudicotyledons</taxon>
        <taxon>Gunneridae</taxon>
        <taxon>Pentapetalae</taxon>
        <taxon>rosids</taxon>
        <taxon>fabids</taxon>
        <taxon>Malpighiales</taxon>
        <taxon>Linaceae</taxon>
        <taxon>Linum</taxon>
    </lineage>
</organism>
<keyword evidence="5 9" id="KW-0479">Metal-binding</keyword>
<dbReference type="GO" id="GO:0005506">
    <property type="term" value="F:iron ion binding"/>
    <property type="evidence" value="ECO:0007669"/>
    <property type="project" value="InterPro"/>
</dbReference>
<dbReference type="GO" id="GO:0016705">
    <property type="term" value="F:oxidoreductase activity, acting on paired donors, with incorporation or reduction of molecular oxygen"/>
    <property type="evidence" value="ECO:0007669"/>
    <property type="project" value="InterPro"/>
</dbReference>
<dbReference type="InterPro" id="IPR002401">
    <property type="entry name" value="Cyt_P450_E_grp-I"/>
</dbReference>
<comment type="caution">
    <text evidence="12">The sequence shown here is derived from an EMBL/GenBank/DDBJ whole genome shotgun (WGS) entry which is preliminary data.</text>
</comment>
<dbReference type="AlphaFoldDB" id="A0AAV0H4G5"/>
<dbReference type="PROSITE" id="PS00086">
    <property type="entry name" value="CYTOCHROME_P450"/>
    <property type="match status" value="1"/>
</dbReference>
<keyword evidence="4 11" id="KW-0812">Transmembrane</keyword>
<keyword evidence="7 10" id="KW-0560">Oxidoreductase</keyword>
<dbReference type="Gene3D" id="1.10.630.10">
    <property type="entry name" value="Cytochrome P450"/>
    <property type="match status" value="1"/>
</dbReference>
<comment type="cofactor">
    <cofactor evidence="1 9">
        <name>heme</name>
        <dbReference type="ChEBI" id="CHEBI:30413"/>
    </cofactor>
</comment>
<keyword evidence="8 9" id="KW-0408">Iron</keyword>
<dbReference type="GO" id="GO:0016125">
    <property type="term" value="P:sterol metabolic process"/>
    <property type="evidence" value="ECO:0007669"/>
    <property type="project" value="TreeGrafter"/>
</dbReference>
<evidence type="ECO:0000313" key="13">
    <source>
        <dbReference type="Proteomes" id="UP001154282"/>
    </source>
</evidence>
<sequence length="483" mass="54327">MEPTLFATILICVFTTLILVIVKLRKNEYKPAKKLPLPPGSLGIPVIGQSLQLLWAMRSNTGEKWLEQRIRKYGPVSKLSLFGNPSVFIHGQAANKLVFSGDGSALASSQTKSVRMVLGAQNLLELRGDDHKRVRGAMVSFLKAESLKQYVGKMDQEVRLHIQTHWKGKHEVQVLPLMKVLTFDIICTILFGVERGSSRRAKLVQYFQDMIQGIWAVPINLPFTRYNRSISSSSKVDDIVNDLIAEKRAQLQHGAGGPRDLITSLVDMNNSQAISDGEIIDNIKLVMTAGHDTSSVVITLVMRLLSNQPSVCAAVLKEQEDIAKSKSEGETLTWEDLGKMKYTWRVAQETMRMFPPIFGGFRNALKDIEFEGYLIPKGWQVFWATGLTHMDQTIFPEPERFDPTRFENTTSVPPYCYIPFGGGARICPGYEFAKVEILVAIHYIVTQFTWKMCADNRFSRDPMPVPTKGLPIKIEPRNRNIGL</sequence>
<evidence type="ECO:0000256" key="10">
    <source>
        <dbReference type="RuleBase" id="RU000461"/>
    </source>
</evidence>
<dbReference type="CDD" id="cd11043">
    <property type="entry name" value="CYP90-like"/>
    <property type="match status" value="1"/>
</dbReference>
<keyword evidence="10" id="KW-0503">Monooxygenase</keyword>
<dbReference type="PANTHER" id="PTHR24286">
    <property type="entry name" value="CYTOCHROME P450 26"/>
    <property type="match status" value="1"/>
</dbReference>
<dbReference type="PRINTS" id="PR00385">
    <property type="entry name" value="P450"/>
</dbReference>
<comment type="subcellular location">
    <subcellularLocation>
        <location evidence="2">Membrane</location>
        <topology evidence="2">Single-pass membrane protein</topology>
    </subcellularLocation>
</comment>
<reference evidence="12" key="1">
    <citation type="submission" date="2022-08" db="EMBL/GenBank/DDBJ databases">
        <authorList>
            <person name="Gutierrez-Valencia J."/>
        </authorList>
    </citation>
    <scope>NUCLEOTIDE SEQUENCE</scope>
</reference>
<evidence type="ECO:0000256" key="1">
    <source>
        <dbReference type="ARBA" id="ARBA00001971"/>
    </source>
</evidence>